<accession>A0ABW3L3G7</accession>
<feature type="compositionally biased region" description="Basic and acidic residues" evidence="1">
    <location>
        <begin position="42"/>
        <end position="51"/>
    </location>
</feature>
<evidence type="ECO:0000256" key="2">
    <source>
        <dbReference type="SAM" id="SignalP"/>
    </source>
</evidence>
<dbReference type="Proteomes" id="UP001596990">
    <property type="component" value="Unassembled WGS sequence"/>
</dbReference>
<proteinExistence type="predicted"/>
<gene>
    <name evidence="3" type="ORF">ACFQ2J_10130</name>
</gene>
<evidence type="ECO:0008006" key="5">
    <source>
        <dbReference type="Google" id="ProtNLM"/>
    </source>
</evidence>
<organism evidence="3 4">
    <name type="scientific">Thalassobacillus hwangdonensis</name>
    <dbReference type="NCBI Taxonomy" id="546108"/>
    <lineage>
        <taxon>Bacteria</taxon>
        <taxon>Bacillati</taxon>
        <taxon>Bacillota</taxon>
        <taxon>Bacilli</taxon>
        <taxon>Bacillales</taxon>
        <taxon>Bacillaceae</taxon>
        <taxon>Thalassobacillus</taxon>
    </lineage>
</organism>
<evidence type="ECO:0000256" key="1">
    <source>
        <dbReference type="SAM" id="MobiDB-lite"/>
    </source>
</evidence>
<feature type="signal peptide" evidence="2">
    <location>
        <begin position="1"/>
        <end position="20"/>
    </location>
</feature>
<keyword evidence="4" id="KW-1185">Reference proteome</keyword>
<keyword evidence="2" id="KW-0732">Signal</keyword>
<dbReference type="PROSITE" id="PS51257">
    <property type="entry name" value="PROKAR_LIPOPROTEIN"/>
    <property type="match status" value="1"/>
</dbReference>
<evidence type="ECO:0000313" key="3">
    <source>
        <dbReference type="EMBL" id="MFD1019528.1"/>
    </source>
</evidence>
<protein>
    <recommendedName>
        <fullName evidence="5">Lipoprotein</fullName>
    </recommendedName>
</protein>
<dbReference type="RefSeq" id="WP_386059565.1">
    <property type="nucleotide sequence ID" value="NZ_JBHTKL010000005.1"/>
</dbReference>
<name>A0ABW3L3G7_9BACI</name>
<evidence type="ECO:0000313" key="4">
    <source>
        <dbReference type="Proteomes" id="UP001596990"/>
    </source>
</evidence>
<feature type="chain" id="PRO_5046481506" description="Lipoprotein" evidence="2">
    <location>
        <begin position="21"/>
        <end position="314"/>
    </location>
</feature>
<dbReference type="EMBL" id="JBHTKL010000005">
    <property type="protein sequence ID" value="MFD1019528.1"/>
    <property type="molecule type" value="Genomic_DNA"/>
</dbReference>
<comment type="caution">
    <text evidence="3">The sequence shown here is derived from an EMBL/GenBank/DDBJ whole genome shotgun (WGS) entry which is preliminary data.</text>
</comment>
<reference evidence="4" key="1">
    <citation type="journal article" date="2019" name="Int. J. Syst. Evol. Microbiol.">
        <title>The Global Catalogue of Microorganisms (GCM) 10K type strain sequencing project: providing services to taxonomists for standard genome sequencing and annotation.</title>
        <authorList>
            <consortium name="The Broad Institute Genomics Platform"/>
            <consortium name="The Broad Institute Genome Sequencing Center for Infectious Disease"/>
            <person name="Wu L."/>
            <person name="Ma J."/>
        </authorList>
    </citation>
    <scope>NUCLEOTIDE SEQUENCE [LARGE SCALE GENOMIC DNA]</scope>
    <source>
        <strain evidence="4">CCUG 56607</strain>
    </source>
</reference>
<feature type="region of interest" description="Disordered" evidence="1">
    <location>
        <begin position="23"/>
        <end position="52"/>
    </location>
</feature>
<sequence length="314" mass="34836">MKKHSILSLLLIAAFLFGCSEDKPPGENSNSSQTDETTEGAKAAEEAGKELSDEEAIAIVDGIYSELVTSSKEEDMDKFKKLYSPTIEEAIVTSDFDAFKTNYQKKSKEDYDIDVLFQTSDVIGTSIFEYTNQNADNIADHSNTAFKLFVEKIDGEWKISASENVQRAYEEVFIPSAIERYGEAYWEEGAFSVFHETWFDKVLRNTVDAQLIKLKPEANGGVEGELAVINGLDNNISSIQFDTLILNSGKDAVPYADLSELEVEGTKALSSKDILYVPFSIAAEDMLVSAEEIDFSYIGQEASVGYIVNEEIIF</sequence>